<feature type="domain" description="ABC3 transporter permease C-terminal" evidence="8">
    <location>
        <begin position="277"/>
        <end position="400"/>
    </location>
</feature>
<dbReference type="Proteomes" id="UP000679691">
    <property type="component" value="Unassembled WGS sequence"/>
</dbReference>
<dbReference type="Pfam" id="PF02687">
    <property type="entry name" value="FtsX"/>
    <property type="match status" value="1"/>
</dbReference>
<dbReference type="InterPro" id="IPR003838">
    <property type="entry name" value="ABC3_permease_C"/>
</dbReference>
<reference evidence="10" key="1">
    <citation type="submission" date="2021-03" db="EMBL/GenBank/DDBJ databases">
        <authorList>
            <person name="Lu T."/>
            <person name="Wang Q."/>
            <person name="Han X."/>
        </authorList>
    </citation>
    <scope>NUCLEOTIDE SEQUENCE</scope>
    <source>
        <strain evidence="10">WQ 2009</strain>
    </source>
</reference>
<evidence type="ECO:0000259" key="8">
    <source>
        <dbReference type="Pfam" id="PF02687"/>
    </source>
</evidence>
<keyword evidence="6 7" id="KW-0472">Membrane</keyword>
<protein>
    <submittedName>
        <fullName evidence="10">ABC transporter permease</fullName>
    </submittedName>
</protein>
<dbReference type="GO" id="GO:0044874">
    <property type="term" value="P:lipoprotein localization to outer membrane"/>
    <property type="evidence" value="ECO:0007669"/>
    <property type="project" value="TreeGrafter"/>
</dbReference>
<dbReference type="GO" id="GO:0098797">
    <property type="term" value="C:plasma membrane protein complex"/>
    <property type="evidence" value="ECO:0007669"/>
    <property type="project" value="TreeGrafter"/>
</dbReference>
<keyword evidence="4 7" id="KW-0812">Transmembrane</keyword>
<evidence type="ECO:0000256" key="1">
    <source>
        <dbReference type="ARBA" id="ARBA00004651"/>
    </source>
</evidence>
<keyword evidence="11" id="KW-1185">Reference proteome</keyword>
<dbReference type="RefSeq" id="WP_353547016.1">
    <property type="nucleotide sequence ID" value="NZ_JAGKSB010000007.1"/>
</dbReference>
<dbReference type="InterPro" id="IPR051447">
    <property type="entry name" value="Lipoprotein-release_system"/>
</dbReference>
<keyword evidence="3" id="KW-1003">Cell membrane</keyword>
<organism evidence="10 11">
    <name type="scientific">Rhinopithecimicrobium faecis</name>
    <dbReference type="NCBI Taxonomy" id="2820698"/>
    <lineage>
        <taxon>Bacteria</taxon>
        <taxon>Pseudomonadati</taxon>
        <taxon>Bacteroidota</taxon>
        <taxon>Sphingobacteriia</taxon>
        <taxon>Sphingobacteriales</taxon>
        <taxon>Sphingobacteriaceae</taxon>
        <taxon>Rhinopithecimicrobium</taxon>
    </lineage>
</organism>
<comment type="caution">
    <text evidence="10">The sequence shown here is derived from an EMBL/GenBank/DDBJ whole genome shotgun (WGS) entry which is preliminary data.</text>
</comment>
<dbReference type="InterPro" id="IPR025857">
    <property type="entry name" value="MacB_PCD"/>
</dbReference>
<evidence type="ECO:0000256" key="2">
    <source>
        <dbReference type="ARBA" id="ARBA00005236"/>
    </source>
</evidence>
<feature type="transmembrane region" description="Helical" evidence="7">
    <location>
        <begin position="321"/>
        <end position="344"/>
    </location>
</feature>
<evidence type="ECO:0000256" key="4">
    <source>
        <dbReference type="ARBA" id="ARBA00022692"/>
    </source>
</evidence>
<accession>A0A8T4H9R8</accession>
<evidence type="ECO:0000256" key="7">
    <source>
        <dbReference type="SAM" id="Phobius"/>
    </source>
</evidence>
<evidence type="ECO:0000256" key="6">
    <source>
        <dbReference type="ARBA" id="ARBA00023136"/>
    </source>
</evidence>
<dbReference type="PANTHER" id="PTHR30489:SF0">
    <property type="entry name" value="LIPOPROTEIN-RELEASING SYSTEM TRANSMEMBRANE PROTEIN LOLE"/>
    <property type="match status" value="1"/>
</dbReference>
<feature type="transmembrane region" description="Helical" evidence="7">
    <location>
        <begin position="273"/>
        <end position="300"/>
    </location>
</feature>
<dbReference type="PANTHER" id="PTHR30489">
    <property type="entry name" value="LIPOPROTEIN-RELEASING SYSTEM TRANSMEMBRANE PROTEIN LOLE"/>
    <property type="match status" value="1"/>
</dbReference>
<feature type="transmembrane region" description="Helical" evidence="7">
    <location>
        <begin position="376"/>
        <end position="395"/>
    </location>
</feature>
<evidence type="ECO:0000259" key="9">
    <source>
        <dbReference type="Pfam" id="PF12704"/>
    </source>
</evidence>
<dbReference type="Pfam" id="PF12704">
    <property type="entry name" value="MacB_PCD"/>
    <property type="match status" value="1"/>
</dbReference>
<sequence length="407" mass="45715">MKLPLFFARRYLFSKKSVNAINIISYISLIGVLVSSAALIILLSFFNGMENMIVAMYSKFTPEFRIEPAKGKLFSTDDSLFTKLREDKSLHEYSEILQEKVLLQFGNHQFIAQLKGIEQESIQAAAKDSLLYSGEFTVLKEDVPYAVIGANVQLNLGVSSFSTVDKIEVFSPKKGVTSSLNPMEEFNIRSINPIGVLKYQQDFDNQIIVPISFAQEVLGEYAKVSAIEFNLAKGVDRAKMESSLREELPASYILKNREQQNPTLYRTVKTEKWAVYFILTLIGVIAIFNIIGSLTMLVIDKKKDMVVLRSLGAERSLIQNIFFYEGIMISISGCIGGLIIGYLFCLLQDQYGIIRLEEGVNSLLDAYPVDIRLRDFAMVFATISVVSISISYISARLSIRQITALKD</sequence>
<keyword evidence="5 7" id="KW-1133">Transmembrane helix</keyword>
<gene>
    <name evidence="10" type="ORF">J5U18_08095</name>
</gene>
<name>A0A8T4H9R8_9SPHI</name>
<evidence type="ECO:0000313" key="10">
    <source>
        <dbReference type="EMBL" id="MBP3943524.1"/>
    </source>
</evidence>
<dbReference type="EMBL" id="JAGKSB010000007">
    <property type="protein sequence ID" value="MBP3943524.1"/>
    <property type="molecule type" value="Genomic_DNA"/>
</dbReference>
<comment type="similarity">
    <text evidence="2">Belongs to the ABC-4 integral membrane protein family. LolC/E subfamily.</text>
</comment>
<comment type="subcellular location">
    <subcellularLocation>
        <location evidence="1">Cell membrane</location>
        <topology evidence="1">Multi-pass membrane protein</topology>
    </subcellularLocation>
</comment>
<evidence type="ECO:0000256" key="5">
    <source>
        <dbReference type="ARBA" id="ARBA00022989"/>
    </source>
</evidence>
<dbReference type="AlphaFoldDB" id="A0A8T4H9R8"/>
<evidence type="ECO:0000313" key="11">
    <source>
        <dbReference type="Proteomes" id="UP000679691"/>
    </source>
</evidence>
<feature type="domain" description="MacB-like periplasmic core" evidence="9">
    <location>
        <begin position="27"/>
        <end position="246"/>
    </location>
</feature>
<feature type="transmembrane region" description="Helical" evidence="7">
    <location>
        <begin position="21"/>
        <end position="46"/>
    </location>
</feature>
<evidence type="ECO:0000256" key="3">
    <source>
        <dbReference type="ARBA" id="ARBA00022475"/>
    </source>
</evidence>
<proteinExistence type="inferred from homology"/>